<dbReference type="Proteomes" id="UP001050691">
    <property type="component" value="Unassembled WGS sequence"/>
</dbReference>
<feature type="compositionally biased region" description="Acidic residues" evidence="2">
    <location>
        <begin position="1037"/>
        <end position="1046"/>
    </location>
</feature>
<feature type="compositionally biased region" description="Acidic residues" evidence="2">
    <location>
        <begin position="1053"/>
        <end position="1064"/>
    </location>
</feature>
<feature type="region of interest" description="Disordered" evidence="2">
    <location>
        <begin position="1242"/>
        <end position="1331"/>
    </location>
</feature>
<feature type="region of interest" description="Disordered" evidence="2">
    <location>
        <begin position="680"/>
        <end position="702"/>
    </location>
</feature>
<feature type="compositionally biased region" description="Polar residues" evidence="2">
    <location>
        <begin position="1154"/>
        <end position="1166"/>
    </location>
</feature>
<evidence type="ECO:0000256" key="1">
    <source>
        <dbReference type="ARBA" id="ARBA00022679"/>
    </source>
</evidence>
<evidence type="ECO:0000256" key="2">
    <source>
        <dbReference type="SAM" id="MobiDB-lite"/>
    </source>
</evidence>
<feature type="compositionally biased region" description="Polar residues" evidence="2">
    <location>
        <begin position="857"/>
        <end position="868"/>
    </location>
</feature>
<dbReference type="Pfam" id="PF00201">
    <property type="entry name" value="UDPGT"/>
    <property type="match status" value="1"/>
</dbReference>
<feature type="region of interest" description="Disordered" evidence="2">
    <location>
        <begin position="945"/>
        <end position="1077"/>
    </location>
</feature>
<dbReference type="SUPFAM" id="SSF53756">
    <property type="entry name" value="UDP-Glycosyltransferase/glycogen phosphorylase"/>
    <property type="match status" value="1"/>
</dbReference>
<sequence length="1331" mass="146155">MSPRPDIHPTMPFTPTAARDFRSPDVVHLYYSDSSRSRASSYYMYYWAGVTAVASVITIPLVTLALGGGPAIAIGHCRPSVPISFKIVKERPDILVTYFVIGHFKTRMDKEIARYCTGDNSALKDNIRIIKLADFEGSEFQYWDLIMELSPAFFQRLWDHEPITCLSGQVYPSAPKPSVCIVDCTLSRLGLGLINEKKARVWFWSPASSSGVVNVLGPPELGGNGNILQRAEKLAEETNKSVWEAMTELLTPSGQIKKLAGLPPAYDYEFISDHGIPGSSERRVQNTKTVMAHFFQSDGILLANTPIIEKERPTLLAPVYFWMKQHLTRKNLREGKKSSLSSTEFMPLMGGIPSLYVLWELRFPERGDSVAVVRYHPRHEKTARKNFCSVIKKPVTIHPPSQIFAMPHANTYENLLPPGLRNKLESSELALVAKWAPQQTILRHPATGACLIHGGQGSITESLVSGVIMIIWPLQADQPYNAMNLTLNLKVAYQLLEVRVGHGLKPLYRGYQPKGTKEAIEEEFRRVLGDAFGQDGEIKRKVALDMSKKLRETWQEGGEAMIELRRMSKTAASLATKIAHTSTLPALGNKDLRLLQDVIINEKAILTTMQKLAMDFAKASESLKSWGLGEGDDLSDVLTHSASIFAHLSGALNNYANHEHSVRAHLKTIRTREEKLDELKRKRKNVASKADAADKKLSKMSGENKNLPTQTVLLNQLRDEIRQLDTEIVIEETKLSDFKRLCTRNFMALKFGGLFELGEKATIIGELGKLLIEEIPLDPTPPGQPRAVYQSYTKTTGVVDEVSRCIAKVVFNPGPEAQISADVYDVPSGMARPSDEATSPVDTYPSQYHVTNYGDTTRSTLQSQNTGPPANEFGESLTPSKRFGSQAGPGYTPSGPDVFNNNGSTGGGQFNTFPIKNRPPALAAPELGRDSFGADVTYALRYAEGESAPLEEQNDGYNRTRSGVQADEDSHLPYTRPEQGDERNNDMAAPQSGVRFRTPSMEASGRSPVSPGVDSPTRATSGIGGVARRSRRKVSDGEWEFEDEAGETFTDLDVPEEVGEDEEEHAGHTTTYDHNETADEMARNAAAAREIALEMDKLEFPMPPISSLPQQPEASPSPSSETRRYSQYSAVQLPEPQSYSQQEQQQPQLYYSQVNTQPPQYTPQTLSHRRTPSPLTQGVTPFPESGGISPYRTESPQIPPSSPIVTTPIQSPGYYTPISYSPAASASNMSIPTAVGGPRTITAAAFKRGGKDGDQNRRRFLPASPRPSVDSGPGAPADNTGSPYHQGLPAALTPGGNQAARAFSREPSSPTTGMDYGTLGHVRVTNATNDE</sequence>
<dbReference type="InterPro" id="IPR027267">
    <property type="entry name" value="AH/BAR_dom_sf"/>
</dbReference>
<dbReference type="GO" id="GO:0008194">
    <property type="term" value="F:UDP-glycosyltransferase activity"/>
    <property type="evidence" value="ECO:0007669"/>
    <property type="project" value="InterPro"/>
</dbReference>
<keyword evidence="3" id="KW-0472">Membrane</keyword>
<keyword evidence="5" id="KW-1185">Reference proteome</keyword>
<feature type="compositionally biased region" description="Low complexity" evidence="2">
    <location>
        <begin position="1132"/>
        <end position="1153"/>
    </location>
</feature>
<feature type="transmembrane region" description="Helical" evidence="3">
    <location>
        <begin position="44"/>
        <end position="67"/>
    </location>
</feature>
<dbReference type="GO" id="GO:0006897">
    <property type="term" value="P:endocytosis"/>
    <property type="evidence" value="ECO:0007669"/>
    <property type="project" value="TreeGrafter"/>
</dbReference>
<dbReference type="GO" id="GO:0008289">
    <property type="term" value="F:lipid binding"/>
    <property type="evidence" value="ECO:0007669"/>
    <property type="project" value="TreeGrafter"/>
</dbReference>
<dbReference type="GO" id="GO:0005886">
    <property type="term" value="C:plasma membrane"/>
    <property type="evidence" value="ECO:0007669"/>
    <property type="project" value="TreeGrafter"/>
</dbReference>
<dbReference type="GO" id="GO:0036286">
    <property type="term" value="C:eisosome filament"/>
    <property type="evidence" value="ECO:0007669"/>
    <property type="project" value="TreeGrafter"/>
</dbReference>
<evidence type="ECO:0000313" key="5">
    <source>
        <dbReference type="Proteomes" id="UP001050691"/>
    </source>
</evidence>
<dbReference type="EMBL" id="BPWL01000009">
    <property type="protein sequence ID" value="GJJ14086.1"/>
    <property type="molecule type" value="Genomic_DNA"/>
</dbReference>
<keyword evidence="3" id="KW-1133">Transmembrane helix</keyword>
<feature type="region of interest" description="Disordered" evidence="2">
    <location>
        <begin position="857"/>
        <end position="893"/>
    </location>
</feature>
<dbReference type="Gene3D" id="3.40.50.2000">
    <property type="entry name" value="Glycogen Phosphorylase B"/>
    <property type="match status" value="1"/>
</dbReference>
<gene>
    <name evidence="4" type="ORF">Clacol_008343</name>
</gene>
<dbReference type="GO" id="GO:0070941">
    <property type="term" value="P:eisosome assembly"/>
    <property type="evidence" value="ECO:0007669"/>
    <property type="project" value="TreeGrafter"/>
</dbReference>
<dbReference type="PANTHER" id="PTHR31962">
    <property type="entry name" value="SPHINGOLIPID LONG CHAIN BASE-RESPONSIVE PROTEIN PIL1"/>
    <property type="match status" value="1"/>
</dbReference>
<feature type="compositionally biased region" description="Basic and acidic residues" evidence="2">
    <location>
        <begin position="1065"/>
        <end position="1077"/>
    </location>
</feature>
<feature type="compositionally biased region" description="Low complexity" evidence="2">
    <location>
        <begin position="1107"/>
        <end position="1120"/>
    </location>
</feature>
<keyword evidence="3" id="KW-0812">Transmembrane</keyword>
<feature type="region of interest" description="Disordered" evidence="2">
    <location>
        <begin position="1094"/>
        <end position="1209"/>
    </location>
</feature>
<dbReference type="Gene3D" id="1.20.1270.60">
    <property type="entry name" value="Arfaptin homology (AH) domain/BAR domain"/>
    <property type="match status" value="1"/>
</dbReference>
<evidence type="ECO:0000256" key="3">
    <source>
        <dbReference type="SAM" id="Phobius"/>
    </source>
</evidence>
<comment type="caution">
    <text evidence="4">The sequence shown here is derived from an EMBL/GenBank/DDBJ whole genome shotgun (WGS) entry which is preliminary data.</text>
</comment>
<keyword evidence="1" id="KW-0808">Transferase</keyword>
<dbReference type="InterPro" id="IPR002213">
    <property type="entry name" value="UDP_glucos_trans"/>
</dbReference>
<dbReference type="Pfam" id="PF13805">
    <property type="entry name" value="Pil1"/>
    <property type="match status" value="1"/>
</dbReference>
<dbReference type="PANTHER" id="PTHR31962:SF6">
    <property type="entry name" value="EISOSOME COMPONENT PIL1-DOMAIN-CONTAINING PROTEIN"/>
    <property type="match status" value="1"/>
</dbReference>
<proteinExistence type="predicted"/>
<protein>
    <submittedName>
        <fullName evidence="4">Uncharacterized protein</fullName>
    </submittedName>
</protein>
<evidence type="ECO:0000313" key="4">
    <source>
        <dbReference type="EMBL" id="GJJ14086.1"/>
    </source>
</evidence>
<organism evidence="4 5">
    <name type="scientific">Clathrus columnatus</name>
    <dbReference type="NCBI Taxonomy" id="1419009"/>
    <lineage>
        <taxon>Eukaryota</taxon>
        <taxon>Fungi</taxon>
        <taxon>Dikarya</taxon>
        <taxon>Basidiomycota</taxon>
        <taxon>Agaricomycotina</taxon>
        <taxon>Agaricomycetes</taxon>
        <taxon>Phallomycetidae</taxon>
        <taxon>Phallales</taxon>
        <taxon>Clathraceae</taxon>
        <taxon>Clathrus</taxon>
    </lineage>
</organism>
<accession>A0AAV5AHG3</accession>
<reference evidence="4" key="1">
    <citation type="submission" date="2021-10" db="EMBL/GenBank/DDBJ databases">
        <title>De novo Genome Assembly of Clathrus columnatus (Basidiomycota, Fungi) Using Illumina and Nanopore Sequence Data.</title>
        <authorList>
            <person name="Ogiso-Tanaka E."/>
            <person name="Itagaki H."/>
            <person name="Hosoya T."/>
            <person name="Hosaka K."/>
        </authorList>
    </citation>
    <scope>NUCLEOTIDE SEQUENCE</scope>
    <source>
        <strain evidence="4">MO-923</strain>
    </source>
</reference>
<dbReference type="InterPro" id="IPR028245">
    <property type="entry name" value="PIL1/LSP1"/>
</dbReference>
<name>A0AAV5AHG3_9AGAM</name>